<dbReference type="GO" id="GO:0009055">
    <property type="term" value="F:electron transfer activity"/>
    <property type="evidence" value="ECO:0007669"/>
    <property type="project" value="InterPro"/>
</dbReference>
<keyword evidence="4 9" id="KW-0479">Metal-binding</keyword>
<comment type="caution">
    <text evidence="12">The sequence shown here is derived from an EMBL/GenBank/DDBJ whole genome shotgun (WGS) entry which is preliminary data.</text>
</comment>
<dbReference type="SUPFAM" id="SSF46626">
    <property type="entry name" value="Cytochrome c"/>
    <property type="match status" value="2"/>
</dbReference>
<feature type="binding site" description="covalent" evidence="8">
    <location>
        <position position="134"/>
    </location>
    <ligand>
        <name>heme c</name>
        <dbReference type="ChEBI" id="CHEBI:61717"/>
        <label>2</label>
    </ligand>
</feature>
<dbReference type="GO" id="GO:0020037">
    <property type="term" value="F:heme binding"/>
    <property type="evidence" value="ECO:0007669"/>
    <property type="project" value="InterPro"/>
</dbReference>
<feature type="signal peptide" evidence="10">
    <location>
        <begin position="1"/>
        <end position="21"/>
    </location>
</feature>
<dbReference type="PIRSF" id="PIRSF000005">
    <property type="entry name" value="Cytochrome_c4"/>
    <property type="match status" value="1"/>
</dbReference>
<evidence type="ECO:0000256" key="4">
    <source>
        <dbReference type="ARBA" id="ARBA00022723"/>
    </source>
</evidence>
<dbReference type="InterPro" id="IPR036909">
    <property type="entry name" value="Cyt_c-like_dom_sf"/>
</dbReference>
<keyword evidence="13" id="KW-1185">Reference proteome</keyword>
<dbReference type="RefSeq" id="WP_153719480.1">
    <property type="nucleotide sequence ID" value="NZ_WJPP01000003.1"/>
</dbReference>
<proteinExistence type="predicted"/>
<evidence type="ECO:0000256" key="6">
    <source>
        <dbReference type="ARBA" id="ARBA00022982"/>
    </source>
</evidence>
<comment type="subcellular location">
    <subcellularLocation>
        <location evidence="1">Periplasm</location>
    </subcellularLocation>
</comment>
<evidence type="ECO:0000256" key="1">
    <source>
        <dbReference type="ARBA" id="ARBA00004418"/>
    </source>
</evidence>
<evidence type="ECO:0000256" key="3">
    <source>
        <dbReference type="ARBA" id="ARBA00022617"/>
    </source>
</evidence>
<keyword evidence="10" id="KW-0732">Signal</keyword>
<keyword evidence="7 9" id="KW-0408">Iron</keyword>
<evidence type="ECO:0000256" key="10">
    <source>
        <dbReference type="SAM" id="SignalP"/>
    </source>
</evidence>
<feature type="binding site" description="covalent" evidence="8">
    <location>
        <position position="38"/>
    </location>
    <ligand>
        <name>heme c</name>
        <dbReference type="ChEBI" id="CHEBI:61717"/>
        <label>1</label>
    </ligand>
</feature>
<evidence type="ECO:0000256" key="9">
    <source>
        <dbReference type="PIRSR" id="PIRSR000005-2"/>
    </source>
</evidence>
<dbReference type="AlphaFoldDB" id="A0A6N7QR20"/>
<dbReference type="Proteomes" id="UP000433788">
    <property type="component" value="Unassembled WGS sequence"/>
</dbReference>
<dbReference type="InterPro" id="IPR009056">
    <property type="entry name" value="Cyt_c-like_dom"/>
</dbReference>
<feature type="chain" id="PRO_5027062394" evidence="10">
    <location>
        <begin position="22"/>
        <end position="213"/>
    </location>
</feature>
<evidence type="ECO:0000313" key="13">
    <source>
        <dbReference type="Proteomes" id="UP000433788"/>
    </source>
</evidence>
<dbReference type="EMBL" id="WJPP01000003">
    <property type="protein sequence ID" value="MRH78442.1"/>
    <property type="molecule type" value="Genomic_DNA"/>
</dbReference>
<sequence length="213" mass="22535">MTFKPLIALIALLLTAGPVAAQLENADPTRGEQAAATCIACHGPVGNSSNDEWPNLAGQHADYIYEQLTFYKSGERNNALMLGQAAGLDEQTMADLAVYYAGLEPEVGEANEELVELGRNIYMGGITERGVPACVACHGPGGSGIPGSGYPRLSGQKVTYTMDQLMLYRSGERAGYGQASVMAEIAAELSDEEIQALASYLRGLYPRDLAGAE</sequence>
<evidence type="ECO:0000256" key="7">
    <source>
        <dbReference type="ARBA" id="ARBA00023004"/>
    </source>
</evidence>
<dbReference type="InterPro" id="IPR024167">
    <property type="entry name" value="Cytochrome_c4-like"/>
</dbReference>
<keyword evidence="6" id="KW-0249">Electron transport</keyword>
<feature type="binding site" description="axial binding residue" evidence="9">
    <location>
        <position position="182"/>
    </location>
    <ligand>
        <name>heme c</name>
        <dbReference type="ChEBI" id="CHEBI:61717"/>
        <label>2</label>
    </ligand>
    <ligandPart>
        <name>Fe</name>
        <dbReference type="ChEBI" id="CHEBI:18248"/>
    </ligandPart>
</feature>
<feature type="domain" description="Cytochrome c" evidence="11">
    <location>
        <begin position="26"/>
        <end position="104"/>
    </location>
</feature>
<evidence type="ECO:0000256" key="5">
    <source>
        <dbReference type="ARBA" id="ARBA00022764"/>
    </source>
</evidence>
<keyword evidence="5" id="KW-0574">Periplasm</keyword>
<feature type="binding site" description="axial binding residue" evidence="9">
    <location>
        <position position="81"/>
    </location>
    <ligand>
        <name>heme c</name>
        <dbReference type="ChEBI" id="CHEBI:61717"/>
        <label>1</label>
    </ligand>
    <ligandPart>
        <name>Fe</name>
        <dbReference type="ChEBI" id="CHEBI:18248"/>
    </ligandPart>
</feature>
<name>A0A6N7QR20_9GAMM</name>
<dbReference type="PRINTS" id="PR00605">
    <property type="entry name" value="CYTCHROMECIC"/>
</dbReference>
<keyword evidence="2" id="KW-0813">Transport</keyword>
<evidence type="ECO:0000256" key="8">
    <source>
        <dbReference type="PIRSR" id="PIRSR000005-1"/>
    </source>
</evidence>
<keyword evidence="3 8" id="KW-0349">Heme</keyword>
<gene>
    <name evidence="12" type="ORF">GH984_06945</name>
</gene>
<dbReference type="InterPro" id="IPR008168">
    <property type="entry name" value="Cyt_C_IC"/>
</dbReference>
<feature type="binding site" description="covalent" evidence="8">
    <location>
        <position position="137"/>
    </location>
    <ligand>
        <name>heme c</name>
        <dbReference type="ChEBI" id="CHEBI:61717"/>
        <label>2</label>
    </ligand>
</feature>
<dbReference type="Pfam" id="PF00034">
    <property type="entry name" value="Cytochrom_C"/>
    <property type="match status" value="2"/>
</dbReference>
<dbReference type="InterPro" id="IPR050597">
    <property type="entry name" value="Cytochrome_c_Oxidase_Subunit"/>
</dbReference>
<dbReference type="GO" id="GO:0005506">
    <property type="term" value="F:iron ion binding"/>
    <property type="evidence" value="ECO:0007669"/>
    <property type="project" value="InterPro"/>
</dbReference>
<dbReference type="Gene3D" id="1.10.760.10">
    <property type="entry name" value="Cytochrome c-like domain"/>
    <property type="match status" value="2"/>
</dbReference>
<feature type="domain" description="Cytochrome c" evidence="11">
    <location>
        <begin position="113"/>
        <end position="205"/>
    </location>
</feature>
<organism evidence="12 13">
    <name type="scientific">Spiribacter salilacus</name>
    <dbReference type="NCBI Taxonomy" id="2664894"/>
    <lineage>
        <taxon>Bacteria</taxon>
        <taxon>Pseudomonadati</taxon>
        <taxon>Pseudomonadota</taxon>
        <taxon>Gammaproteobacteria</taxon>
        <taxon>Chromatiales</taxon>
        <taxon>Ectothiorhodospiraceae</taxon>
        <taxon>Spiribacter</taxon>
    </lineage>
</organism>
<feature type="binding site" description="axial binding residue" evidence="9">
    <location>
        <position position="138"/>
    </location>
    <ligand>
        <name>heme c</name>
        <dbReference type="ChEBI" id="CHEBI:61717"/>
        <label>2</label>
    </ligand>
    <ligandPart>
        <name>Fe</name>
        <dbReference type="ChEBI" id="CHEBI:18248"/>
    </ligandPart>
</feature>
<dbReference type="PANTHER" id="PTHR33751:SF9">
    <property type="entry name" value="CYTOCHROME C4"/>
    <property type="match status" value="1"/>
</dbReference>
<dbReference type="PANTHER" id="PTHR33751">
    <property type="entry name" value="CBB3-TYPE CYTOCHROME C OXIDASE SUBUNIT FIXP"/>
    <property type="match status" value="1"/>
</dbReference>
<feature type="binding site" description="covalent" evidence="8">
    <location>
        <position position="41"/>
    </location>
    <ligand>
        <name>heme c</name>
        <dbReference type="ChEBI" id="CHEBI:61717"/>
        <label>1</label>
    </ligand>
</feature>
<protein>
    <submittedName>
        <fullName evidence="12">C-type cytochrome</fullName>
    </submittedName>
</protein>
<dbReference type="GO" id="GO:0042597">
    <property type="term" value="C:periplasmic space"/>
    <property type="evidence" value="ECO:0007669"/>
    <property type="project" value="UniProtKB-SubCell"/>
</dbReference>
<evidence type="ECO:0000313" key="12">
    <source>
        <dbReference type="EMBL" id="MRH78442.1"/>
    </source>
</evidence>
<reference evidence="12 13" key="1">
    <citation type="submission" date="2019-11" db="EMBL/GenBank/DDBJ databases">
        <authorList>
            <person name="Zhang X.Y."/>
        </authorList>
    </citation>
    <scope>NUCLEOTIDE SEQUENCE [LARGE SCALE GENOMIC DNA]</scope>
    <source>
        <strain evidence="12 13">C176</strain>
    </source>
</reference>
<accession>A0A6N7QR20</accession>
<evidence type="ECO:0000256" key="2">
    <source>
        <dbReference type="ARBA" id="ARBA00022448"/>
    </source>
</evidence>
<comment type="PTM">
    <text evidence="8">Binds 2 heme c groups covalently per subunit.</text>
</comment>
<feature type="binding site" description="axial binding residue" evidence="9">
    <location>
        <position position="42"/>
    </location>
    <ligand>
        <name>heme c</name>
        <dbReference type="ChEBI" id="CHEBI:61717"/>
        <label>1</label>
    </ligand>
    <ligandPart>
        <name>Fe</name>
        <dbReference type="ChEBI" id="CHEBI:18248"/>
    </ligandPart>
</feature>
<evidence type="ECO:0000259" key="11">
    <source>
        <dbReference type="PROSITE" id="PS51007"/>
    </source>
</evidence>
<dbReference type="PROSITE" id="PS51007">
    <property type="entry name" value="CYTC"/>
    <property type="match status" value="2"/>
</dbReference>